<dbReference type="STRING" id="240159.A0A4U5U1B1"/>
<dbReference type="EMBL" id="CM014079">
    <property type="protein sequence ID" value="TKS67847.1"/>
    <property type="molecule type" value="Genomic_DNA"/>
</dbReference>
<keyword evidence="1" id="KW-0175">Coiled coil</keyword>
<evidence type="ECO:0000256" key="1">
    <source>
        <dbReference type="SAM" id="Coils"/>
    </source>
</evidence>
<dbReference type="InterPro" id="IPR011024">
    <property type="entry name" value="G_crystallin-like"/>
</dbReference>
<keyword evidence="4" id="KW-1185">Reference proteome</keyword>
<organism evidence="3 4">
    <name type="scientific">Collichthys lucidus</name>
    <name type="common">Big head croaker</name>
    <name type="synonym">Sciaena lucida</name>
    <dbReference type="NCBI Taxonomy" id="240159"/>
    <lineage>
        <taxon>Eukaryota</taxon>
        <taxon>Metazoa</taxon>
        <taxon>Chordata</taxon>
        <taxon>Craniata</taxon>
        <taxon>Vertebrata</taxon>
        <taxon>Euteleostomi</taxon>
        <taxon>Actinopterygii</taxon>
        <taxon>Neopterygii</taxon>
        <taxon>Teleostei</taxon>
        <taxon>Neoteleostei</taxon>
        <taxon>Acanthomorphata</taxon>
        <taxon>Eupercaria</taxon>
        <taxon>Sciaenidae</taxon>
        <taxon>Collichthys</taxon>
    </lineage>
</organism>
<dbReference type="PANTHER" id="PTHR34415:SF1">
    <property type="entry name" value="INTEGRASE CATALYTIC DOMAIN-CONTAINING PROTEIN"/>
    <property type="match status" value="1"/>
</dbReference>
<evidence type="ECO:0000313" key="4">
    <source>
        <dbReference type="Proteomes" id="UP000298787"/>
    </source>
</evidence>
<name>A0A4U5U1B1_COLLU</name>
<dbReference type="PANTHER" id="PTHR34415">
    <property type="entry name" value="INTEGRASE CATALYTIC DOMAIN-CONTAINING PROTEIN"/>
    <property type="match status" value="1"/>
</dbReference>
<feature type="region of interest" description="Disordered" evidence="2">
    <location>
        <begin position="735"/>
        <end position="760"/>
    </location>
</feature>
<dbReference type="SUPFAM" id="SSF49695">
    <property type="entry name" value="gamma-Crystallin-like"/>
    <property type="match status" value="1"/>
</dbReference>
<dbReference type="Proteomes" id="UP000298787">
    <property type="component" value="Chromosome 2"/>
</dbReference>
<sequence>MTTIMEAFRVAVAFLLVQTLFMCLHLHTQLMHHVDDQRRMRARRSAILPLLPPIQRPSCRFWVRPGWTAVWWDHFENEVVVLEEWHENFRMSRSSLLVLSDLLRPYIEDEISFPSSSTLLCSKRTTRVHEPRFGPHDADHHRKDSTDAPTCPHASLVSTLLTKSVNKLPRAAHRVCQLIVISYDKLPGRAVKSISWFGYKLAIFSQVFPSDMTPPPKDQKVAECLNRLHAINLGEIASNCDITAFIIDYFVKDEDEDDHDSVLDEADEKYEDSELNGGADTETPVMVIEPQASSLADLKRQIQHEDFASNAGSPEVKLQKGFSCTCKYFNGKQCSSSFKEEELLKSEAIYTVGKKQSIKKRHHRQPVNVIIWITFVKDRKSAVTLSCTDIDVFKDRLAALLKHYLENGVTQRTHGNKGKLPKHALEVNDIERVVTFIHNYAEENAVLLHGRIPGYKRDDLKLLPSSVSKAAIHKLYRDSCEASGHRAASKRTFYRLWQQYVPNVLPMKAMSDLCWTCQKNSALLIRASKQDLREKTTALAKAEEHLLQATTEHSYYNCKVQECRQVLAENGITKLMAPGNTAPHASHDFERLLSINLLHHIECRVDGSVICKTLAQSEPVTHKLLKCNLDNVPVKKPIALQPEGLSDDRERYLLKEIRRFVAEQYRDVVCPNRATEECVADVNNNDVCAETSSGVFRVCVYECPDFSGQMMERTEDLSNLLDHWHLHKVHSAQNDLSVNKADRSAGRRSKSSAKPVDKEAQLADDSVGFATACWCEESGIGEDDSRAARLLHTVDATVQPRRILEPTGRLV</sequence>
<gene>
    <name evidence="3" type="ORF">D9C73_000829</name>
</gene>
<reference evidence="3 4" key="1">
    <citation type="submission" date="2019-01" db="EMBL/GenBank/DDBJ databases">
        <title>Genome Assembly of Collichthys lucidus.</title>
        <authorList>
            <person name="Cai M."/>
            <person name="Xiao S."/>
        </authorList>
    </citation>
    <scope>NUCLEOTIDE SEQUENCE [LARGE SCALE GENOMIC DNA]</scope>
    <source>
        <strain evidence="3">JT15FE1705JMU</strain>
        <tissue evidence="3">Muscle</tissue>
    </source>
</reference>
<evidence type="ECO:0000256" key="2">
    <source>
        <dbReference type="SAM" id="MobiDB-lite"/>
    </source>
</evidence>
<proteinExistence type="predicted"/>
<feature type="coiled-coil region" evidence="1">
    <location>
        <begin position="525"/>
        <end position="552"/>
    </location>
</feature>
<dbReference type="AlphaFoldDB" id="A0A4U5U1B1"/>
<accession>A0A4U5U1B1</accession>
<evidence type="ECO:0000313" key="3">
    <source>
        <dbReference type="EMBL" id="TKS67847.1"/>
    </source>
</evidence>
<protein>
    <submittedName>
        <fullName evidence="3">Uncharacterized protein</fullName>
    </submittedName>
</protein>